<evidence type="ECO:0000313" key="1">
    <source>
        <dbReference type="EMBL" id="KAA6359122.1"/>
    </source>
</evidence>
<gene>
    <name evidence="1" type="ORF">EZS28_045351</name>
</gene>
<dbReference type="Proteomes" id="UP000324800">
    <property type="component" value="Unassembled WGS sequence"/>
</dbReference>
<dbReference type="AlphaFoldDB" id="A0A5J4TML2"/>
<dbReference type="EMBL" id="SNRW01028882">
    <property type="protein sequence ID" value="KAA6359122.1"/>
    <property type="molecule type" value="Genomic_DNA"/>
</dbReference>
<evidence type="ECO:0000313" key="2">
    <source>
        <dbReference type="Proteomes" id="UP000324800"/>
    </source>
</evidence>
<name>A0A5J4TML2_9EUKA</name>
<reference evidence="1 2" key="1">
    <citation type="submission" date="2019-03" db="EMBL/GenBank/DDBJ databases">
        <title>Single cell metagenomics reveals metabolic interactions within the superorganism composed of flagellate Streblomastix strix and complex community of Bacteroidetes bacteria on its surface.</title>
        <authorList>
            <person name="Treitli S.C."/>
            <person name="Kolisko M."/>
            <person name="Husnik F."/>
            <person name="Keeling P."/>
            <person name="Hampl V."/>
        </authorList>
    </citation>
    <scope>NUCLEOTIDE SEQUENCE [LARGE SCALE GENOMIC DNA]</scope>
    <source>
        <strain evidence="1">ST1C</strain>
    </source>
</reference>
<proteinExistence type="predicted"/>
<accession>A0A5J4TML2</accession>
<sequence length="174" mass="18928">DFAFSAESGTVWMYESSWYDSGQLVPDQVTPASDRTPLVDGTASAGISTSYSRGDNVHPQQLSYDGNITATKFIKTGGSANDILLADGSTKKSSLAGKSFTVIDPQQYVKLCTIIAVNSTTDNSIKFEVSTRTGFGQIQFNQRWTNGQGASEYQYLFIPTLEGNYDEVYVLGLE</sequence>
<organism evidence="1 2">
    <name type="scientific">Streblomastix strix</name>
    <dbReference type="NCBI Taxonomy" id="222440"/>
    <lineage>
        <taxon>Eukaryota</taxon>
        <taxon>Metamonada</taxon>
        <taxon>Preaxostyla</taxon>
        <taxon>Oxymonadida</taxon>
        <taxon>Streblomastigidae</taxon>
        <taxon>Streblomastix</taxon>
    </lineage>
</organism>
<feature type="non-terminal residue" evidence="1">
    <location>
        <position position="1"/>
    </location>
</feature>
<protein>
    <submittedName>
        <fullName evidence="1">Uncharacterized protein</fullName>
    </submittedName>
</protein>
<comment type="caution">
    <text evidence="1">The sequence shown here is derived from an EMBL/GenBank/DDBJ whole genome shotgun (WGS) entry which is preliminary data.</text>
</comment>